<protein>
    <submittedName>
        <fullName evidence="1">DUF2199 domain-containing protein</fullName>
    </submittedName>
</protein>
<name>A0A847S4V2_9NEIS</name>
<evidence type="ECO:0000313" key="1">
    <source>
        <dbReference type="EMBL" id="NLR74157.1"/>
    </source>
</evidence>
<dbReference type="Proteomes" id="UP000587991">
    <property type="component" value="Unassembled WGS sequence"/>
</dbReference>
<gene>
    <name evidence="1" type="ORF">HF682_03190</name>
</gene>
<dbReference type="RefSeq" id="WP_168875788.1">
    <property type="nucleotide sequence ID" value="NZ_JABAIM010000001.1"/>
</dbReference>
<organism evidence="1 2">
    <name type="scientific">Leeia aquatica</name>
    <dbReference type="NCBI Taxonomy" id="2725557"/>
    <lineage>
        <taxon>Bacteria</taxon>
        <taxon>Pseudomonadati</taxon>
        <taxon>Pseudomonadota</taxon>
        <taxon>Betaproteobacteria</taxon>
        <taxon>Neisseriales</taxon>
        <taxon>Leeiaceae</taxon>
        <taxon>Leeia</taxon>
    </lineage>
</organism>
<dbReference type="Pfam" id="PF09965">
    <property type="entry name" value="DUF2199"/>
    <property type="match status" value="1"/>
</dbReference>
<dbReference type="InterPro" id="IPR018697">
    <property type="entry name" value="DUF2199"/>
</dbReference>
<accession>A0A847S4V2</accession>
<keyword evidence="2" id="KW-1185">Reference proteome</keyword>
<proteinExistence type="predicted"/>
<evidence type="ECO:0000313" key="2">
    <source>
        <dbReference type="Proteomes" id="UP000587991"/>
    </source>
</evidence>
<comment type="caution">
    <text evidence="1">The sequence shown here is derived from an EMBL/GenBank/DDBJ whole genome shotgun (WGS) entry which is preliminary data.</text>
</comment>
<dbReference type="EMBL" id="JABAIM010000001">
    <property type="protein sequence ID" value="NLR74157.1"/>
    <property type="molecule type" value="Genomic_DNA"/>
</dbReference>
<sequence>MSGFDCTTCGQHHDELPMCLGLSAPELWLRWPDTERSRARLSSDQCVLEGRYYAILGRILLPVVDTATPFTWLAWVSLSEASFRRCDALWHTPGREQEPPCFGWLHSALPGYSTSTLSLKTHVQTMPVGERPLITLEATAHPLALEQHHGITLARVQQLVEASLHG</sequence>
<dbReference type="AlphaFoldDB" id="A0A847S4V2"/>
<reference evidence="1 2" key="1">
    <citation type="submission" date="2020-04" db="EMBL/GenBank/DDBJ databases">
        <title>Draft genome of Leeia sp. IMCC25680.</title>
        <authorList>
            <person name="Song J."/>
            <person name="Cho J.-C."/>
        </authorList>
    </citation>
    <scope>NUCLEOTIDE SEQUENCE [LARGE SCALE GENOMIC DNA]</scope>
    <source>
        <strain evidence="1 2">IMCC25680</strain>
    </source>
</reference>